<feature type="transmembrane region" description="Helical" evidence="1">
    <location>
        <begin position="12"/>
        <end position="30"/>
    </location>
</feature>
<evidence type="ECO:0000313" key="2">
    <source>
        <dbReference type="EMBL" id="KAK0471825.1"/>
    </source>
</evidence>
<keyword evidence="3" id="KW-1185">Reference proteome</keyword>
<evidence type="ECO:0000256" key="1">
    <source>
        <dbReference type="SAM" id="Phobius"/>
    </source>
</evidence>
<dbReference type="AlphaFoldDB" id="A0AA39UAQ8"/>
<dbReference type="Proteomes" id="UP001175227">
    <property type="component" value="Unassembled WGS sequence"/>
</dbReference>
<proteinExistence type="predicted"/>
<feature type="non-terminal residue" evidence="2">
    <location>
        <position position="1"/>
    </location>
</feature>
<keyword evidence="1" id="KW-0472">Membrane</keyword>
<reference evidence="2" key="1">
    <citation type="submission" date="2023-06" db="EMBL/GenBank/DDBJ databases">
        <authorList>
            <consortium name="Lawrence Berkeley National Laboratory"/>
            <person name="Ahrendt S."/>
            <person name="Sahu N."/>
            <person name="Indic B."/>
            <person name="Wong-Bajracharya J."/>
            <person name="Merenyi Z."/>
            <person name="Ke H.-M."/>
            <person name="Monk M."/>
            <person name="Kocsube S."/>
            <person name="Drula E."/>
            <person name="Lipzen A."/>
            <person name="Balint B."/>
            <person name="Henrissat B."/>
            <person name="Andreopoulos B."/>
            <person name="Martin F.M."/>
            <person name="Harder C.B."/>
            <person name="Rigling D."/>
            <person name="Ford K.L."/>
            <person name="Foster G.D."/>
            <person name="Pangilinan J."/>
            <person name="Papanicolaou A."/>
            <person name="Barry K."/>
            <person name="LaButti K."/>
            <person name="Viragh M."/>
            <person name="Koriabine M."/>
            <person name="Yan M."/>
            <person name="Riley R."/>
            <person name="Champramary S."/>
            <person name="Plett K.L."/>
            <person name="Tsai I.J."/>
            <person name="Slot J."/>
            <person name="Sipos G."/>
            <person name="Plett J."/>
            <person name="Nagy L.G."/>
            <person name="Grigoriev I.V."/>
        </authorList>
    </citation>
    <scope>NUCLEOTIDE SEQUENCE</scope>
    <source>
        <strain evidence="2">ICMP 16352</strain>
    </source>
</reference>
<comment type="caution">
    <text evidence="2">The sequence shown here is derived from an EMBL/GenBank/DDBJ whole genome shotgun (WGS) entry which is preliminary data.</text>
</comment>
<keyword evidence="1" id="KW-1133">Transmembrane helix</keyword>
<sequence length="123" mass="13561">MCGKWFTRQMTVFVFFGTAIVVGILLAVMVPQVRSVSINSNNPLANATGDWENAVPTYFNRSPANLSFPAYTNLQLNTASNILLLTFNNIKGYLYDLDISRQIATGSIGHKTVPAKAFPEFLL</sequence>
<evidence type="ECO:0000313" key="3">
    <source>
        <dbReference type="Proteomes" id="UP001175227"/>
    </source>
</evidence>
<keyword evidence="1" id="KW-0812">Transmembrane</keyword>
<gene>
    <name evidence="2" type="ORF">IW261DRAFT_1322495</name>
</gene>
<dbReference type="EMBL" id="JAUEPR010000046">
    <property type="protein sequence ID" value="KAK0471825.1"/>
    <property type="molecule type" value="Genomic_DNA"/>
</dbReference>
<organism evidence="2 3">
    <name type="scientific">Armillaria novae-zelandiae</name>
    <dbReference type="NCBI Taxonomy" id="153914"/>
    <lineage>
        <taxon>Eukaryota</taxon>
        <taxon>Fungi</taxon>
        <taxon>Dikarya</taxon>
        <taxon>Basidiomycota</taxon>
        <taxon>Agaricomycotina</taxon>
        <taxon>Agaricomycetes</taxon>
        <taxon>Agaricomycetidae</taxon>
        <taxon>Agaricales</taxon>
        <taxon>Marasmiineae</taxon>
        <taxon>Physalacriaceae</taxon>
        <taxon>Armillaria</taxon>
    </lineage>
</organism>
<protein>
    <submittedName>
        <fullName evidence="2">Uncharacterized protein</fullName>
    </submittedName>
</protein>
<accession>A0AA39UAQ8</accession>
<name>A0AA39UAQ8_9AGAR</name>